<accession>A0A5J4P058</accession>
<protein>
    <submittedName>
        <fullName evidence="2">Uncharacterized protein</fullName>
    </submittedName>
</protein>
<proteinExistence type="predicted"/>
<comment type="caution">
    <text evidence="2">The sequence shown here is derived from an EMBL/GenBank/DDBJ whole genome shotgun (WGS) entry which is preliminary data.</text>
</comment>
<feature type="region of interest" description="Disordered" evidence="1">
    <location>
        <begin position="141"/>
        <end position="162"/>
    </location>
</feature>
<dbReference type="EMBL" id="QNGE01000313">
    <property type="protein sequence ID" value="KAA3680952.1"/>
    <property type="molecule type" value="Genomic_DNA"/>
</dbReference>
<organism evidence="2 3">
    <name type="scientific">Paragonimus westermani</name>
    <dbReference type="NCBI Taxonomy" id="34504"/>
    <lineage>
        <taxon>Eukaryota</taxon>
        <taxon>Metazoa</taxon>
        <taxon>Spiralia</taxon>
        <taxon>Lophotrochozoa</taxon>
        <taxon>Platyhelminthes</taxon>
        <taxon>Trematoda</taxon>
        <taxon>Digenea</taxon>
        <taxon>Plagiorchiida</taxon>
        <taxon>Troglotremata</taxon>
        <taxon>Troglotrematidae</taxon>
        <taxon>Paragonimus</taxon>
    </lineage>
</organism>
<evidence type="ECO:0000313" key="3">
    <source>
        <dbReference type="Proteomes" id="UP000324629"/>
    </source>
</evidence>
<evidence type="ECO:0000256" key="1">
    <source>
        <dbReference type="SAM" id="MobiDB-lite"/>
    </source>
</evidence>
<feature type="compositionally biased region" description="Polar residues" evidence="1">
    <location>
        <begin position="50"/>
        <end position="62"/>
    </location>
</feature>
<gene>
    <name evidence="2" type="ORF">DEA37_0011019</name>
</gene>
<reference evidence="2 3" key="1">
    <citation type="journal article" date="2019" name="Gigascience">
        <title>Whole-genome sequence of the oriental lung fluke Paragonimus westermani.</title>
        <authorList>
            <person name="Oey H."/>
            <person name="Zakrzewski M."/>
            <person name="Narain K."/>
            <person name="Devi K.R."/>
            <person name="Agatsuma T."/>
            <person name="Nawaratna S."/>
            <person name="Gobert G.N."/>
            <person name="Jones M.K."/>
            <person name="Ragan M.A."/>
            <person name="McManus D.P."/>
            <person name="Krause L."/>
        </authorList>
    </citation>
    <scope>NUCLEOTIDE SEQUENCE [LARGE SCALE GENOMIC DNA]</scope>
    <source>
        <strain evidence="2 3">IND2009</strain>
    </source>
</reference>
<dbReference type="AlphaFoldDB" id="A0A5J4P058"/>
<keyword evidence="3" id="KW-1185">Reference proteome</keyword>
<sequence length="220" mass="24100">MLQFIAFTFDESIDFSSCHLPAYDGPQSHDLANPDELSQTEVQVIRLPSPLQSVEQKATTDVPSDRNRPNNRHSAVRRQSSQESTDQGMTRSSTLLSTLDQDALLLSASDEENEDTFKSVVEPPANTVARFPSLASALGYTVRQQSPSPPPVRDRTDMNTPSLVQPIGRLIDWSVDPTGEDERTCQKATGSVTNLLHDSQASTSVVLQNTDSLSMAFVSH</sequence>
<feature type="compositionally biased region" description="Polar residues" evidence="1">
    <location>
        <begin position="77"/>
        <end position="91"/>
    </location>
</feature>
<evidence type="ECO:0000313" key="2">
    <source>
        <dbReference type="EMBL" id="KAA3680952.1"/>
    </source>
</evidence>
<dbReference type="Proteomes" id="UP000324629">
    <property type="component" value="Unassembled WGS sequence"/>
</dbReference>
<feature type="region of interest" description="Disordered" evidence="1">
    <location>
        <begin position="46"/>
        <end position="92"/>
    </location>
</feature>
<name>A0A5J4P058_9TREM</name>